<evidence type="ECO:0000313" key="3">
    <source>
        <dbReference type="EMBL" id="MBB6120737.1"/>
    </source>
</evidence>
<protein>
    <submittedName>
        <fullName evidence="3">Uncharacterized protein</fullName>
    </submittedName>
</protein>
<accession>A0A841IPT5</accession>
<feature type="compositionally biased region" description="Low complexity" evidence="1">
    <location>
        <begin position="35"/>
        <end position="48"/>
    </location>
</feature>
<evidence type="ECO:0000313" key="4">
    <source>
        <dbReference type="Proteomes" id="UP000536604"/>
    </source>
</evidence>
<keyword evidence="4" id="KW-1185">Reference proteome</keyword>
<keyword evidence="2" id="KW-0812">Transmembrane</keyword>
<organism evidence="3 4">
    <name type="scientific">Nocardiopsis algeriensis</name>
    <dbReference type="NCBI Taxonomy" id="1478215"/>
    <lineage>
        <taxon>Bacteria</taxon>
        <taxon>Bacillati</taxon>
        <taxon>Actinomycetota</taxon>
        <taxon>Actinomycetes</taxon>
        <taxon>Streptosporangiales</taxon>
        <taxon>Nocardiopsidaceae</taxon>
        <taxon>Nocardiopsis</taxon>
    </lineage>
</organism>
<comment type="caution">
    <text evidence="3">The sequence shown here is derived from an EMBL/GenBank/DDBJ whole genome shotgun (WGS) entry which is preliminary data.</text>
</comment>
<proteinExistence type="predicted"/>
<evidence type="ECO:0000256" key="2">
    <source>
        <dbReference type="SAM" id="Phobius"/>
    </source>
</evidence>
<reference evidence="3 4" key="1">
    <citation type="submission" date="2020-08" db="EMBL/GenBank/DDBJ databases">
        <title>Genomic Encyclopedia of Type Strains, Phase III (KMG-III): the genomes of soil and plant-associated and newly described type strains.</title>
        <authorList>
            <person name="Whitman W."/>
        </authorList>
    </citation>
    <scope>NUCLEOTIDE SEQUENCE [LARGE SCALE GENOMIC DNA]</scope>
    <source>
        <strain evidence="3 4">CECT 8712</strain>
    </source>
</reference>
<keyword evidence="2" id="KW-1133">Transmembrane helix</keyword>
<dbReference type="AlphaFoldDB" id="A0A841IPT5"/>
<dbReference type="RefSeq" id="WP_184292055.1">
    <property type="nucleotide sequence ID" value="NZ_JACHJO010000007.1"/>
</dbReference>
<evidence type="ECO:0000256" key="1">
    <source>
        <dbReference type="SAM" id="MobiDB-lite"/>
    </source>
</evidence>
<feature type="transmembrane region" description="Helical" evidence="2">
    <location>
        <begin position="64"/>
        <end position="83"/>
    </location>
</feature>
<gene>
    <name evidence="3" type="ORF">FHS13_002694</name>
</gene>
<dbReference type="Proteomes" id="UP000536604">
    <property type="component" value="Unassembled WGS sequence"/>
</dbReference>
<feature type="region of interest" description="Disordered" evidence="1">
    <location>
        <begin position="28"/>
        <end position="48"/>
    </location>
</feature>
<name>A0A841IPT5_9ACTN</name>
<sequence>MSLVLFLVGAALVPIAMFNKVPRYVPGRLPPPRSGPGAQATAARRAAPPRVHLVPARLTEQGRALLTALGGSALLVSLLLTLLGH</sequence>
<keyword evidence="2" id="KW-0472">Membrane</keyword>
<dbReference type="EMBL" id="JACHJO010000007">
    <property type="protein sequence ID" value="MBB6120737.1"/>
    <property type="molecule type" value="Genomic_DNA"/>
</dbReference>